<feature type="non-terminal residue" evidence="1">
    <location>
        <position position="129"/>
    </location>
</feature>
<sequence length="129" mass="14878">MLSAKHGDETVTVQKHGKELTKPKVIIDYNNSKAFIDLSDQLKAYNTSLRRGIKWYLTKNKMSITSFKEILCEELLGLKNAENDEQIPDVNIPENHVLQETDRRRRCVECYKKIANVSGRKEAQRKASN</sequence>
<dbReference type="Proteomes" id="UP001148838">
    <property type="component" value="Unassembled WGS sequence"/>
</dbReference>
<comment type="caution">
    <text evidence="1">The sequence shown here is derived from an EMBL/GenBank/DDBJ whole genome shotgun (WGS) entry which is preliminary data.</text>
</comment>
<evidence type="ECO:0000313" key="2">
    <source>
        <dbReference type="Proteomes" id="UP001148838"/>
    </source>
</evidence>
<dbReference type="EMBL" id="JAJSOF020000037">
    <property type="protein sequence ID" value="KAJ4428470.1"/>
    <property type="molecule type" value="Genomic_DNA"/>
</dbReference>
<name>A0ABQ8S3H7_PERAM</name>
<evidence type="ECO:0000313" key="1">
    <source>
        <dbReference type="EMBL" id="KAJ4428470.1"/>
    </source>
</evidence>
<gene>
    <name evidence="1" type="ORF">ANN_24507</name>
</gene>
<proteinExistence type="predicted"/>
<organism evidence="1 2">
    <name type="scientific">Periplaneta americana</name>
    <name type="common">American cockroach</name>
    <name type="synonym">Blatta americana</name>
    <dbReference type="NCBI Taxonomy" id="6978"/>
    <lineage>
        <taxon>Eukaryota</taxon>
        <taxon>Metazoa</taxon>
        <taxon>Ecdysozoa</taxon>
        <taxon>Arthropoda</taxon>
        <taxon>Hexapoda</taxon>
        <taxon>Insecta</taxon>
        <taxon>Pterygota</taxon>
        <taxon>Neoptera</taxon>
        <taxon>Polyneoptera</taxon>
        <taxon>Dictyoptera</taxon>
        <taxon>Blattodea</taxon>
        <taxon>Blattoidea</taxon>
        <taxon>Blattidae</taxon>
        <taxon>Blattinae</taxon>
        <taxon>Periplaneta</taxon>
    </lineage>
</organism>
<protein>
    <submittedName>
        <fullName evidence="1">Uncharacterized protein</fullName>
    </submittedName>
</protein>
<reference evidence="1 2" key="1">
    <citation type="journal article" date="2022" name="Allergy">
        <title>Genome assembly and annotation of Periplaneta americana reveal a comprehensive cockroach allergen profile.</title>
        <authorList>
            <person name="Wang L."/>
            <person name="Xiong Q."/>
            <person name="Saelim N."/>
            <person name="Wang L."/>
            <person name="Nong W."/>
            <person name="Wan A.T."/>
            <person name="Shi M."/>
            <person name="Liu X."/>
            <person name="Cao Q."/>
            <person name="Hui J.H.L."/>
            <person name="Sookrung N."/>
            <person name="Leung T.F."/>
            <person name="Tungtrongchitr A."/>
            <person name="Tsui S.K.W."/>
        </authorList>
    </citation>
    <scope>NUCLEOTIDE SEQUENCE [LARGE SCALE GENOMIC DNA]</scope>
    <source>
        <strain evidence="1">PWHHKU_190912</strain>
    </source>
</reference>
<accession>A0ABQ8S3H7</accession>
<keyword evidence="2" id="KW-1185">Reference proteome</keyword>